<keyword evidence="6" id="KW-0186">Copper</keyword>
<evidence type="ECO:0000256" key="7">
    <source>
        <dbReference type="ARBA" id="ARBA00023033"/>
    </source>
</evidence>
<dbReference type="PROSITE" id="PS00498">
    <property type="entry name" value="TYROSINASE_2"/>
    <property type="match status" value="1"/>
</dbReference>
<dbReference type="PROSITE" id="PS00497">
    <property type="entry name" value="TYROSINASE_1"/>
    <property type="match status" value="1"/>
</dbReference>
<gene>
    <name evidence="14" type="ORF">K461DRAFT_240058</name>
</gene>
<dbReference type="GO" id="GO:0004503">
    <property type="term" value="F:tyrosinase activity"/>
    <property type="evidence" value="ECO:0007669"/>
    <property type="project" value="UniProtKB-EC"/>
</dbReference>
<comment type="catalytic activity">
    <reaction evidence="9">
        <text>2 L-dopa + O2 = 2 L-dopaquinone + 2 H2O</text>
        <dbReference type="Rhea" id="RHEA:34287"/>
        <dbReference type="ChEBI" id="CHEBI:15377"/>
        <dbReference type="ChEBI" id="CHEBI:15379"/>
        <dbReference type="ChEBI" id="CHEBI:57504"/>
        <dbReference type="ChEBI" id="CHEBI:57924"/>
        <dbReference type="EC" id="1.14.18.1"/>
    </reaction>
</comment>
<dbReference type="Proteomes" id="UP000799439">
    <property type="component" value="Unassembled WGS sequence"/>
</dbReference>
<dbReference type="PRINTS" id="PR00092">
    <property type="entry name" value="TYROSINASE"/>
</dbReference>
<accession>A0A9P4IZQ8</accession>
<comment type="caution">
    <text evidence="14">The sequence shown here is derived from an EMBL/GenBank/DDBJ whole genome shotgun (WGS) entry which is preliminary data.</text>
</comment>
<evidence type="ECO:0000256" key="2">
    <source>
        <dbReference type="ARBA" id="ARBA00009928"/>
    </source>
</evidence>
<dbReference type="GO" id="GO:0042438">
    <property type="term" value="P:melanin biosynthetic process"/>
    <property type="evidence" value="ECO:0007669"/>
    <property type="project" value="UniProtKB-KW"/>
</dbReference>
<dbReference type="InterPro" id="IPR041640">
    <property type="entry name" value="Tyrosinase_C"/>
</dbReference>
<protein>
    <recommendedName>
        <fullName evidence="3">tyrosinase</fullName>
        <ecNumber evidence="3">1.14.18.1</ecNumber>
    </recommendedName>
</protein>
<evidence type="ECO:0000259" key="12">
    <source>
        <dbReference type="PROSITE" id="PS00497"/>
    </source>
</evidence>
<dbReference type="OrthoDB" id="6132182at2759"/>
<dbReference type="Pfam" id="PF18132">
    <property type="entry name" value="Tyrosinase_C"/>
    <property type="match status" value="1"/>
</dbReference>
<evidence type="ECO:0000256" key="10">
    <source>
        <dbReference type="ARBA" id="ARBA00048881"/>
    </source>
</evidence>
<dbReference type="GO" id="GO:0046872">
    <property type="term" value="F:metal ion binding"/>
    <property type="evidence" value="ECO:0007669"/>
    <property type="project" value="UniProtKB-KW"/>
</dbReference>
<name>A0A9P4IZQ8_9PEZI</name>
<evidence type="ECO:0000256" key="6">
    <source>
        <dbReference type="ARBA" id="ARBA00023008"/>
    </source>
</evidence>
<keyword evidence="7" id="KW-0503">Monooxygenase</keyword>
<dbReference type="PANTHER" id="PTHR11474">
    <property type="entry name" value="TYROSINASE FAMILY MEMBER"/>
    <property type="match status" value="1"/>
</dbReference>
<dbReference type="InterPro" id="IPR008922">
    <property type="entry name" value="Di-copper_centre_dom_sf"/>
</dbReference>
<keyword evidence="15" id="KW-1185">Reference proteome</keyword>
<dbReference type="EMBL" id="ML996085">
    <property type="protein sequence ID" value="KAF2152857.1"/>
    <property type="molecule type" value="Genomic_DNA"/>
</dbReference>
<evidence type="ECO:0000313" key="15">
    <source>
        <dbReference type="Proteomes" id="UP000799439"/>
    </source>
</evidence>
<dbReference type="AlphaFoldDB" id="A0A9P4IZQ8"/>
<evidence type="ECO:0000256" key="3">
    <source>
        <dbReference type="ARBA" id="ARBA00011906"/>
    </source>
</evidence>
<sequence>MKFTQFLHGGLLNASLIAAQTYPIKGATGGVDATTGARPFRLNINDLQKSGAAWDLYILAMQSFTQDDASLLTSYFQVAGIHGEPNIPWDGAVGNGGGSGYCTHSSVLFPTWHRPYMALFEQIVWNKTQTIAQQYPAAVRNNYIAAANTLRVPYWDWSMTAEIPAIVNTPTVQVNTPTGQKTIANPLYTYKFGPSTLSQLPQGSLSTTVRRPDNRGNSQPALVNKQFDNIASSLHSQVYNLWSQQKDFLRFANAAITNKFRMRFNSIEGAHNTIHTTVGGNGGQMSDISVAAFDPIFWLHHANVDRIFSIWQAINPDLYVVPYPANMDSYSTAQGTTEDVNYPLYPFHSDTNGSLYTSANVRSTRDFGYTYPEVVDWGMNADAKTLAANVTAVINKMYNPDGSLSKRSRISGRNTQLSTGNAASYNWMINAAADTKKLEDSVFIYFYMTAPPTDANAWATDSNVLTITPILVNPASKSPMMGEDAGVTATQAIVTSPLLKFVSDLDPSVALPALQSKLQWRATWTNGSAISAEAMTSIGAIDIIVTGQTVEQTPAITDFPIYGEPVLHGQAGLGVNGDKVLS</sequence>
<evidence type="ECO:0000256" key="9">
    <source>
        <dbReference type="ARBA" id="ARBA00048233"/>
    </source>
</evidence>
<comment type="catalytic activity">
    <reaction evidence="10">
        <text>L-tyrosine + O2 = L-dopaquinone + H2O</text>
        <dbReference type="Rhea" id="RHEA:18117"/>
        <dbReference type="ChEBI" id="CHEBI:15377"/>
        <dbReference type="ChEBI" id="CHEBI:15379"/>
        <dbReference type="ChEBI" id="CHEBI:57924"/>
        <dbReference type="ChEBI" id="CHEBI:58315"/>
        <dbReference type="EC" id="1.14.18.1"/>
    </reaction>
</comment>
<feature type="domain" description="Tyrosinase copper-binding" evidence="13">
    <location>
        <begin position="294"/>
        <end position="305"/>
    </location>
</feature>
<evidence type="ECO:0000259" key="13">
    <source>
        <dbReference type="PROSITE" id="PS00498"/>
    </source>
</evidence>
<proteinExistence type="inferred from homology"/>
<evidence type="ECO:0000256" key="4">
    <source>
        <dbReference type="ARBA" id="ARBA00022723"/>
    </source>
</evidence>
<reference evidence="14" key="1">
    <citation type="journal article" date="2020" name="Stud. Mycol.">
        <title>101 Dothideomycetes genomes: a test case for predicting lifestyles and emergence of pathogens.</title>
        <authorList>
            <person name="Haridas S."/>
            <person name="Albert R."/>
            <person name="Binder M."/>
            <person name="Bloem J."/>
            <person name="Labutti K."/>
            <person name="Salamov A."/>
            <person name="Andreopoulos B."/>
            <person name="Baker S."/>
            <person name="Barry K."/>
            <person name="Bills G."/>
            <person name="Bluhm B."/>
            <person name="Cannon C."/>
            <person name="Castanera R."/>
            <person name="Culley D."/>
            <person name="Daum C."/>
            <person name="Ezra D."/>
            <person name="Gonzalez J."/>
            <person name="Henrissat B."/>
            <person name="Kuo A."/>
            <person name="Liang C."/>
            <person name="Lipzen A."/>
            <person name="Lutzoni F."/>
            <person name="Magnuson J."/>
            <person name="Mondo S."/>
            <person name="Nolan M."/>
            <person name="Ohm R."/>
            <person name="Pangilinan J."/>
            <person name="Park H.-J."/>
            <person name="Ramirez L."/>
            <person name="Alfaro M."/>
            <person name="Sun H."/>
            <person name="Tritt A."/>
            <person name="Yoshinaga Y."/>
            <person name="Zwiers L.-H."/>
            <person name="Turgeon B."/>
            <person name="Goodwin S."/>
            <person name="Spatafora J."/>
            <person name="Crous P."/>
            <person name="Grigoriev I."/>
        </authorList>
    </citation>
    <scope>NUCLEOTIDE SEQUENCE</scope>
    <source>
        <strain evidence="14">CBS 260.36</strain>
    </source>
</reference>
<feature type="domain" description="Tyrosinase copper-binding" evidence="12">
    <location>
        <begin position="104"/>
        <end position="121"/>
    </location>
</feature>
<dbReference type="PANTHER" id="PTHR11474:SF76">
    <property type="entry name" value="SHKT DOMAIN-CONTAINING PROTEIN"/>
    <property type="match status" value="1"/>
</dbReference>
<dbReference type="InterPro" id="IPR002227">
    <property type="entry name" value="Tyrosinase_Cu-bd"/>
</dbReference>
<keyword evidence="8" id="KW-0470">Melanin biosynthesis</keyword>
<dbReference type="Pfam" id="PF00264">
    <property type="entry name" value="Tyrosinase"/>
    <property type="match status" value="1"/>
</dbReference>
<comment type="similarity">
    <text evidence="2">Belongs to the tyrosinase family.</text>
</comment>
<keyword evidence="4" id="KW-0479">Metal-binding</keyword>
<dbReference type="EC" id="1.14.18.1" evidence="3"/>
<evidence type="ECO:0000256" key="11">
    <source>
        <dbReference type="SAM" id="SignalP"/>
    </source>
</evidence>
<dbReference type="InterPro" id="IPR050316">
    <property type="entry name" value="Tyrosinase/Hemocyanin"/>
</dbReference>
<evidence type="ECO:0000256" key="1">
    <source>
        <dbReference type="ARBA" id="ARBA00001973"/>
    </source>
</evidence>
<evidence type="ECO:0000256" key="8">
    <source>
        <dbReference type="ARBA" id="ARBA00023101"/>
    </source>
</evidence>
<keyword evidence="11" id="KW-0732">Signal</keyword>
<keyword evidence="5" id="KW-0560">Oxidoreductase</keyword>
<dbReference type="SUPFAM" id="SSF48056">
    <property type="entry name" value="Di-copper centre-containing domain"/>
    <property type="match status" value="1"/>
</dbReference>
<comment type="cofactor">
    <cofactor evidence="1">
        <name>Cu(2+)</name>
        <dbReference type="ChEBI" id="CHEBI:29036"/>
    </cofactor>
</comment>
<organism evidence="14 15">
    <name type="scientific">Myriangium duriaei CBS 260.36</name>
    <dbReference type="NCBI Taxonomy" id="1168546"/>
    <lineage>
        <taxon>Eukaryota</taxon>
        <taxon>Fungi</taxon>
        <taxon>Dikarya</taxon>
        <taxon>Ascomycota</taxon>
        <taxon>Pezizomycotina</taxon>
        <taxon>Dothideomycetes</taxon>
        <taxon>Dothideomycetidae</taxon>
        <taxon>Myriangiales</taxon>
        <taxon>Myriangiaceae</taxon>
        <taxon>Myriangium</taxon>
    </lineage>
</organism>
<evidence type="ECO:0000313" key="14">
    <source>
        <dbReference type="EMBL" id="KAF2152857.1"/>
    </source>
</evidence>
<feature type="signal peptide" evidence="11">
    <location>
        <begin position="1"/>
        <end position="19"/>
    </location>
</feature>
<dbReference type="Gene3D" id="1.10.1280.10">
    <property type="entry name" value="Di-copper center containing domain from catechol oxidase"/>
    <property type="match status" value="1"/>
</dbReference>
<evidence type="ECO:0000256" key="5">
    <source>
        <dbReference type="ARBA" id="ARBA00023002"/>
    </source>
</evidence>
<feature type="chain" id="PRO_5040263965" description="tyrosinase" evidence="11">
    <location>
        <begin position="20"/>
        <end position="582"/>
    </location>
</feature>